<dbReference type="Proteomes" id="UP000078437">
    <property type="component" value="Chromosome"/>
</dbReference>
<sequence length="318" mass="31768">MVAVARSDSPQARLATAPWAVAAIVVFVLVDAALVWWALASVRPESSTPQREVLPTIPALPSGSPAQTDAPAATAPTEPAPATGIRPTVMIAALDANTAYRGATGTCQAAEATIEVTVDGGATWTAGFTEGLTELQSVEASEGDIVTMVARDPACALGRYRSYVQGDDWEPTGEAEPAWYLDGGRVVGPNGDSAPCEADAGAVQVAGSALTSAAVLCASGELLITADVGATWSADTASGAVALAGGPTGYLVAVTGDGCRGIRIAVVDPAAEDEPQPGACLEADPAPGTTAIDVAPDGTLWAWTGGVLARSADGGATW</sequence>
<feature type="compositionally biased region" description="Low complexity" evidence="1">
    <location>
        <begin position="65"/>
        <end position="83"/>
    </location>
</feature>
<reference evidence="4" key="2">
    <citation type="submission" date="2016-01" db="EMBL/GenBank/DDBJ databases">
        <title>Complete genome sequence of Agromyces aureus AR33T and comparison with related organisms.</title>
        <authorList>
            <person name="Corretto E."/>
            <person name="Antonielli L."/>
            <person name="Sessitsch A."/>
            <person name="Brader G."/>
        </authorList>
    </citation>
    <scope>NUCLEOTIDE SEQUENCE [LARGE SCALE GENOMIC DNA]</scope>
    <source>
        <strain evidence="4">AR33</strain>
    </source>
</reference>
<gene>
    <name evidence="3" type="ORF">ATC03_05580</name>
</gene>
<dbReference type="KEGG" id="agy:ATC03_05580"/>
<evidence type="ECO:0000313" key="3">
    <source>
        <dbReference type="EMBL" id="ANJ26268.1"/>
    </source>
</evidence>
<dbReference type="SUPFAM" id="SSF110296">
    <property type="entry name" value="Oligoxyloglucan reducing end-specific cellobiohydrolase"/>
    <property type="match status" value="1"/>
</dbReference>
<evidence type="ECO:0000313" key="4">
    <source>
        <dbReference type="Proteomes" id="UP000078437"/>
    </source>
</evidence>
<name>A0A191WDJ2_9MICO</name>
<accession>A0A191WDJ2</accession>
<keyword evidence="2" id="KW-0472">Membrane</keyword>
<evidence type="ECO:0000256" key="2">
    <source>
        <dbReference type="SAM" id="Phobius"/>
    </source>
</evidence>
<proteinExistence type="predicted"/>
<reference evidence="3 4" key="1">
    <citation type="journal article" date="2016" name="Int. J. Syst. Evol. Microbiol.">
        <title>Agromyces aureus sp. nov., isolated from the rhizosphere of Salix caprea L. grown in a heavy-metal-contaminated soil.</title>
        <authorList>
            <person name="Corretto E."/>
            <person name="Antonielli L."/>
            <person name="Sessitsch A."/>
            <person name="Compant S."/>
            <person name="Gorfer M."/>
            <person name="Kuffner M."/>
            <person name="Brader G."/>
        </authorList>
    </citation>
    <scope>NUCLEOTIDE SEQUENCE [LARGE SCALE GENOMIC DNA]</scope>
    <source>
        <strain evidence="3 4">AR33</strain>
    </source>
</reference>
<keyword evidence="4" id="KW-1185">Reference proteome</keyword>
<dbReference type="STRING" id="453304.ATC03_05580"/>
<dbReference type="EMBL" id="CP013979">
    <property type="protein sequence ID" value="ANJ26268.1"/>
    <property type="molecule type" value="Genomic_DNA"/>
</dbReference>
<protein>
    <recommendedName>
        <fullName evidence="5">Photosynthesis system II assembly factor Ycf48/Hcf136-like domain-containing protein</fullName>
    </recommendedName>
</protein>
<dbReference type="AlphaFoldDB" id="A0A191WDJ2"/>
<evidence type="ECO:0000256" key="1">
    <source>
        <dbReference type="SAM" id="MobiDB-lite"/>
    </source>
</evidence>
<feature type="region of interest" description="Disordered" evidence="1">
    <location>
        <begin position="47"/>
        <end position="83"/>
    </location>
</feature>
<feature type="transmembrane region" description="Helical" evidence="2">
    <location>
        <begin position="20"/>
        <end position="39"/>
    </location>
</feature>
<keyword evidence="2" id="KW-0812">Transmembrane</keyword>
<organism evidence="3 4">
    <name type="scientific">Agromyces aureus</name>
    <dbReference type="NCBI Taxonomy" id="453304"/>
    <lineage>
        <taxon>Bacteria</taxon>
        <taxon>Bacillati</taxon>
        <taxon>Actinomycetota</taxon>
        <taxon>Actinomycetes</taxon>
        <taxon>Micrococcales</taxon>
        <taxon>Microbacteriaceae</taxon>
        <taxon>Agromyces</taxon>
    </lineage>
</organism>
<evidence type="ECO:0008006" key="5">
    <source>
        <dbReference type="Google" id="ProtNLM"/>
    </source>
</evidence>
<keyword evidence="2" id="KW-1133">Transmembrane helix</keyword>